<proteinExistence type="predicted"/>
<name>A0A6V8KIP0_9ACTN</name>
<feature type="compositionally biased region" description="Polar residues" evidence="1">
    <location>
        <begin position="63"/>
        <end position="77"/>
    </location>
</feature>
<reference evidence="2 3" key="1">
    <citation type="submission" date="2020-03" db="EMBL/GenBank/DDBJ databases">
        <title>Whole genome shotgun sequence of Phytohabitans houttuyneae NBRC 108639.</title>
        <authorList>
            <person name="Komaki H."/>
            <person name="Tamura T."/>
        </authorList>
    </citation>
    <scope>NUCLEOTIDE SEQUENCE [LARGE SCALE GENOMIC DNA]</scope>
    <source>
        <strain evidence="2 3">NBRC 108639</strain>
    </source>
</reference>
<sequence length="123" mass="12639">MAGSARRSPGERRSSAPTAGPTPAGPARFGDRGGGERRRRVAGERDVVEAGDGKLAGHRDAKNTQLPNGHNRQTPSLPISLPGNGSLLAAVALMAAGWEGGPPAPGFPTEGWDVRHEGLHPSP</sequence>
<evidence type="ECO:0000256" key="1">
    <source>
        <dbReference type="SAM" id="MobiDB-lite"/>
    </source>
</evidence>
<feature type="region of interest" description="Disordered" evidence="1">
    <location>
        <begin position="1"/>
        <end position="78"/>
    </location>
</feature>
<evidence type="ECO:0000313" key="2">
    <source>
        <dbReference type="EMBL" id="GFJ85072.1"/>
    </source>
</evidence>
<keyword evidence="3" id="KW-1185">Reference proteome</keyword>
<gene>
    <name evidence="2" type="ORF">Phou_092520</name>
</gene>
<dbReference type="Proteomes" id="UP000482800">
    <property type="component" value="Unassembled WGS sequence"/>
</dbReference>
<dbReference type="AlphaFoldDB" id="A0A6V8KIP0"/>
<comment type="caution">
    <text evidence="2">The sequence shown here is derived from an EMBL/GenBank/DDBJ whole genome shotgun (WGS) entry which is preliminary data.</text>
</comment>
<organism evidence="2 3">
    <name type="scientific">Phytohabitans houttuyneae</name>
    <dbReference type="NCBI Taxonomy" id="1076126"/>
    <lineage>
        <taxon>Bacteria</taxon>
        <taxon>Bacillati</taxon>
        <taxon>Actinomycetota</taxon>
        <taxon>Actinomycetes</taxon>
        <taxon>Micromonosporales</taxon>
        <taxon>Micromonosporaceae</taxon>
    </lineage>
</organism>
<feature type="region of interest" description="Disordered" evidence="1">
    <location>
        <begin position="102"/>
        <end position="123"/>
    </location>
</feature>
<feature type="compositionally biased region" description="Low complexity" evidence="1">
    <location>
        <begin position="16"/>
        <end position="28"/>
    </location>
</feature>
<feature type="compositionally biased region" description="Basic and acidic residues" evidence="1">
    <location>
        <begin position="112"/>
        <end position="123"/>
    </location>
</feature>
<protein>
    <submittedName>
        <fullName evidence="2">Uncharacterized protein</fullName>
    </submittedName>
</protein>
<evidence type="ECO:0000313" key="3">
    <source>
        <dbReference type="Proteomes" id="UP000482800"/>
    </source>
</evidence>
<dbReference type="EMBL" id="BLPF01000004">
    <property type="protein sequence ID" value="GFJ85072.1"/>
    <property type="molecule type" value="Genomic_DNA"/>
</dbReference>
<accession>A0A6V8KIP0</accession>
<dbReference type="RefSeq" id="WP_345512665.1">
    <property type="nucleotide sequence ID" value="NZ_BAABGO010000014.1"/>
</dbReference>
<reference evidence="2 3" key="2">
    <citation type="submission" date="2020-03" db="EMBL/GenBank/DDBJ databases">
        <authorList>
            <person name="Ichikawa N."/>
            <person name="Kimura A."/>
            <person name="Kitahashi Y."/>
            <person name="Uohara A."/>
        </authorList>
    </citation>
    <scope>NUCLEOTIDE SEQUENCE [LARGE SCALE GENOMIC DNA]</scope>
    <source>
        <strain evidence="2 3">NBRC 108639</strain>
    </source>
</reference>
<feature type="compositionally biased region" description="Basic and acidic residues" evidence="1">
    <location>
        <begin position="29"/>
        <end position="62"/>
    </location>
</feature>